<organism evidence="2 3">
    <name type="scientific">Musa balbisiana</name>
    <name type="common">Banana</name>
    <dbReference type="NCBI Taxonomy" id="52838"/>
    <lineage>
        <taxon>Eukaryota</taxon>
        <taxon>Viridiplantae</taxon>
        <taxon>Streptophyta</taxon>
        <taxon>Embryophyta</taxon>
        <taxon>Tracheophyta</taxon>
        <taxon>Spermatophyta</taxon>
        <taxon>Magnoliopsida</taxon>
        <taxon>Liliopsida</taxon>
        <taxon>Zingiberales</taxon>
        <taxon>Musaceae</taxon>
        <taxon>Musa</taxon>
    </lineage>
</organism>
<evidence type="ECO:0000313" key="2">
    <source>
        <dbReference type="EMBL" id="THU55327.1"/>
    </source>
</evidence>
<reference evidence="2 3" key="1">
    <citation type="journal article" date="2019" name="Nat. Plants">
        <title>Genome sequencing of Musa balbisiana reveals subgenome evolution and function divergence in polyploid bananas.</title>
        <authorList>
            <person name="Yao X."/>
        </authorList>
    </citation>
    <scope>NUCLEOTIDE SEQUENCE [LARGE SCALE GENOMIC DNA]</scope>
    <source>
        <strain evidence="3">cv. DH-PKW</strain>
        <tissue evidence="2">Leaves</tissue>
    </source>
</reference>
<sequence length="134" mass="14105">MGVPAAAVAATGAELVLLRHQRDLAAVEELQHDQEHLVADGIHPDHAAGRRGRATPGGAAARKRQRAVLGLVVEEERNVLRGRVSSAEEVAEEKAAGGEDAAVGVDEADEKRGKEETPVIMASEASPHELIVFP</sequence>
<keyword evidence="3" id="KW-1185">Reference proteome</keyword>
<feature type="region of interest" description="Disordered" evidence="1">
    <location>
        <begin position="41"/>
        <end position="62"/>
    </location>
</feature>
<dbReference type="Proteomes" id="UP000317650">
    <property type="component" value="Chromosome 11"/>
</dbReference>
<name>A0A4S8J1X2_MUSBA</name>
<comment type="caution">
    <text evidence="2">The sequence shown here is derived from an EMBL/GenBank/DDBJ whole genome shotgun (WGS) entry which is preliminary data.</text>
</comment>
<accession>A0A4S8J1X2</accession>
<evidence type="ECO:0000256" key="1">
    <source>
        <dbReference type="SAM" id="MobiDB-lite"/>
    </source>
</evidence>
<gene>
    <name evidence="2" type="ORF">C4D60_Mb11t05410</name>
</gene>
<protein>
    <submittedName>
        <fullName evidence="2">Uncharacterized protein</fullName>
    </submittedName>
</protein>
<dbReference type="EMBL" id="PYDT01000007">
    <property type="protein sequence ID" value="THU55327.1"/>
    <property type="molecule type" value="Genomic_DNA"/>
</dbReference>
<proteinExistence type="predicted"/>
<evidence type="ECO:0000313" key="3">
    <source>
        <dbReference type="Proteomes" id="UP000317650"/>
    </source>
</evidence>
<dbReference type="AlphaFoldDB" id="A0A4S8J1X2"/>
<feature type="region of interest" description="Disordered" evidence="1">
    <location>
        <begin position="86"/>
        <end position="117"/>
    </location>
</feature>